<keyword evidence="5" id="KW-0472">Membrane</keyword>
<dbReference type="EMBL" id="CP024985">
    <property type="protein sequence ID" value="ATZ28769.1"/>
    <property type="molecule type" value="Genomic_DNA"/>
</dbReference>
<sequence>MGTQTHDGGGATGAAPRTAARRTGRPARALERLRTGTDPTAAAARRAVRVTLAACTGFYVFLYVLDGPVSATYALFSAVSLAALSRIPGTGRQRAAVMLKLLPVACVLVTVGTYLAVRTWTAVAGTLVIGFCLAFVAAAGPRPAGASPGLQLLYILPCFPPYAPDTLGDRLTGTVVGLALTVLAEAFVLPDARPPSYAERVAAAARSAARCAAALREPPYGLPADVTRQAVAAGEAVRPSRVPEAERPAGPSLRERALAHTGLAARTLLARLRALPAPGPGIPPDPAGLALLGSVAAADRETAVVLAGDPATATATAEAGTAARALHTARERAALLQPATPVDRRRHAALVEIADAALVLGQVADLSVRGRAAAPDTAEGRFWYARVHPLRLWWIRLAGHAEPRSVHFQNAVRISLALAVARTVAGLDTLPHGFWAMLAVLSLTRTTAVQTRATVRQALTGTFVGALAAGVVLALAAGAALPCAVLLPPLMLIAFCVGPVRGVGWMQAMFTLVVSLVFAQLSVATWQLAEVRFLDVLIGSVIGMLCGLLAWPKGAHDELGRSVARLLRGAAAQVAATTRAVTAGTGTPPAACDDAEVRHALLLAETAYAQFQGEAQHPAGPGPDWHSALMAGHHVLWGARRVLDTAAEPEPAPDRSAGSRVRSYGAWVADGFVMAAARFDVPKGRRRSGPGETRADTAEDAQPGGPDPSDATRDAPPLFYTATAWLDSLTADLARMAAAHAVEDRPRRQP</sequence>
<name>A0A2K8PPY1_STRLA</name>
<evidence type="ECO:0000313" key="7">
    <source>
        <dbReference type="EMBL" id="ATZ28769.1"/>
    </source>
</evidence>
<dbReference type="GO" id="GO:0005886">
    <property type="term" value="C:plasma membrane"/>
    <property type="evidence" value="ECO:0007669"/>
    <property type="project" value="UniProtKB-SubCell"/>
</dbReference>
<accession>A0A2K8PPY1</accession>
<keyword evidence="8" id="KW-1185">Reference proteome</keyword>
<organism evidence="7 8">
    <name type="scientific">Streptomyces lavendulae subsp. lavendulae</name>
    <dbReference type="NCBI Taxonomy" id="58340"/>
    <lineage>
        <taxon>Bacteria</taxon>
        <taxon>Bacillati</taxon>
        <taxon>Actinomycetota</taxon>
        <taxon>Actinomycetes</taxon>
        <taxon>Kitasatosporales</taxon>
        <taxon>Streptomycetaceae</taxon>
        <taxon>Streptomyces</taxon>
    </lineage>
</organism>
<dbReference type="Pfam" id="PF13515">
    <property type="entry name" value="FUSC_2"/>
    <property type="match status" value="1"/>
</dbReference>
<protein>
    <submittedName>
        <fullName evidence="7">Inner membrane protein YccS</fullName>
    </submittedName>
</protein>
<comment type="subcellular location">
    <subcellularLocation>
        <location evidence="1">Cell membrane</location>
        <topology evidence="1">Multi-pass membrane protein</topology>
    </subcellularLocation>
</comment>
<evidence type="ECO:0000256" key="2">
    <source>
        <dbReference type="ARBA" id="ARBA00022475"/>
    </source>
</evidence>
<evidence type="ECO:0000256" key="6">
    <source>
        <dbReference type="ARBA" id="ARBA00043993"/>
    </source>
</evidence>
<evidence type="ECO:0000256" key="3">
    <source>
        <dbReference type="ARBA" id="ARBA00022692"/>
    </source>
</evidence>
<proteinExistence type="inferred from homology"/>
<dbReference type="RefSeq" id="WP_078950337.1">
    <property type="nucleotide sequence ID" value="NZ_CP024985.1"/>
</dbReference>
<evidence type="ECO:0000256" key="5">
    <source>
        <dbReference type="ARBA" id="ARBA00023136"/>
    </source>
</evidence>
<dbReference type="AlphaFoldDB" id="A0A2K8PPY1"/>
<dbReference type="KEGG" id="slx:SLAV_34995"/>
<evidence type="ECO:0000313" key="8">
    <source>
        <dbReference type="Proteomes" id="UP000231791"/>
    </source>
</evidence>
<comment type="similarity">
    <text evidence="6">Belongs to the YccS/YhfK family.</text>
</comment>
<evidence type="ECO:0000256" key="4">
    <source>
        <dbReference type="ARBA" id="ARBA00022989"/>
    </source>
</evidence>
<dbReference type="GeneID" id="49387973"/>
<gene>
    <name evidence="7" type="primary">yccS4</name>
    <name evidence="7" type="ORF">SLAV_34995</name>
</gene>
<keyword evidence="4" id="KW-1133">Transmembrane helix</keyword>
<dbReference type="InterPro" id="IPR049453">
    <property type="entry name" value="Memb_transporter_dom"/>
</dbReference>
<keyword evidence="3" id="KW-0812">Transmembrane</keyword>
<evidence type="ECO:0000256" key="1">
    <source>
        <dbReference type="ARBA" id="ARBA00004651"/>
    </source>
</evidence>
<dbReference type="Proteomes" id="UP000231791">
    <property type="component" value="Chromosome"/>
</dbReference>
<dbReference type="PANTHER" id="PTHR30509:SF9">
    <property type="entry name" value="MULTIDRUG RESISTANCE PROTEIN MDTO"/>
    <property type="match status" value="1"/>
</dbReference>
<reference evidence="7 8" key="1">
    <citation type="submission" date="2017-11" db="EMBL/GenBank/DDBJ databases">
        <title>Complete genome sequence of Streptomyces lavendulae subsp. lavendulae CCM 3239 (formerly 'Streptomyces aureofaciens CCM 3239'), the producer of the angucycline-type antibiotic auricin.</title>
        <authorList>
            <person name="Busche T."/>
            <person name="Novakova R."/>
            <person name="Al'Dilaimi A."/>
            <person name="Homerova D."/>
            <person name="Feckova L."/>
            <person name="Rezuchova B."/>
            <person name="Mingyar E."/>
            <person name="Csolleiova D."/>
            <person name="Bekeova C."/>
            <person name="Winkler A."/>
            <person name="Sevcikova B."/>
            <person name="Kalinowski J."/>
            <person name="Kormanec J."/>
            <person name="Ruckert C."/>
        </authorList>
    </citation>
    <scope>NUCLEOTIDE SEQUENCE [LARGE SCALE GENOMIC DNA]</scope>
    <source>
        <strain evidence="7 8">CCM 3239</strain>
    </source>
</reference>
<dbReference type="PANTHER" id="PTHR30509">
    <property type="entry name" value="P-HYDROXYBENZOIC ACID EFFLUX PUMP SUBUNIT-RELATED"/>
    <property type="match status" value="1"/>
</dbReference>
<keyword evidence="2" id="KW-1003">Cell membrane</keyword>
<dbReference type="OrthoDB" id="4638444at2"/>